<dbReference type="InterPro" id="IPR052043">
    <property type="entry name" value="PolySaccharide_Degr_Enz"/>
</dbReference>
<reference evidence="2" key="1">
    <citation type="journal article" date="2014" name="Front. Microbiol.">
        <title>High frequency of phylogenetically diverse reductive dehalogenase-homologous genes in deep subseafloor sedimentary metagenomes.</title>
        <authorList>
            <person name="Kawai M."/>
            <person name="Futagami T."/>
            <person name="Toyoda A."/>
            <person name="Takaki Y."/>
            <person name="Nishi S."/>
            <person name="Hori S."/>
            <person name="Arai W."/>
            <person name="Tsubouchi T."/>
            <person name="Morono Y."/>
            <person name="Uchiyama I."/>
            <person name="Ito T."/>
            <person name="Fujiyama A."/>
            <person name="Inagaki F."/>
            <person name="Takami H."/>
        </authorList>
    </citation>
    <scope>NUCLEOTIDE SEQUENCE</scope>
    <source>
        <strain evidence="2">Expedition CK06-06</strain>
    </source>
</reference>
<name>X0Z3E1_9ZZZZ</name>
<dbReference type="GO" id="GO:0005975">
    <property type="term" value="P:carbohydrate metabolic process"/>
    <property type="evidence" value="ECO:0007669"/>
    <property type="project" value="InterPro"/>
</dbReference>
<dbReference type="Gene3D" id="1.50.10.10">
    <property type="match status" value="1"/>
</dbReference>
<gene>
    <name evidence="2" type="ORF">S01H4_13378</name>
</gene>
<evidence type="ECO:0000256" key="1">
    <source>
        <dbReference type="ARBA" id="ARBA00022801"/>
    </source>
</evidence>
<sequence>MQLLEFQLFQFVEKWINQSVETQTSEGELSGGDPSQTNFALIGLSVLYFAENERKSKLFSDAIQKQANYLLQTSLKRTDRGGLYYMKMLPQIWVDTVIMICPFLAKAGKFLKKSKYTEEAINQLNIHREYLKDPETGLYRHIWDDKGKKFYEGSLWGRGNGWMITSLVEVMEQLPKKHPQRNELITEINITIKKNKERFRLH</sequence>
<evidence type="ECO:0008006" key="3">
    <source>
        <dbReference type="Google" id="ProtNLM"/>
    </source>
</evidence>
<dbReference type="InterPro" id="IPR010905">
    <property type="entry name" value="Glyco_hydro_88"/>
</dbReference>
<proteinExistence type="predicted"/>
<dbReference type="InterPro" id="IPR008928">
    <property type="entry name" value="6-hairpin_glycosidase_sf"/>
</dbReference>
<evidence type="ECO:0000313" key="2">
    <source>
        <dbReference type="EMBL" id="GAG54948.1"/>
    </source>
</evidence>
<keyword evidence="1" id="KW-0378">Hydrolase</keyword>
<organism evidence="2">
    <name type="scientific">marine sediment metagenome</name>
    <dbReference type="NCBI Taxonomy" id="412755"/>
    <lineage>
        <taxon>unclassified sequences</taxon>
        <taxon>metagenomes</taxon>
        <taxon>ecological metagenomes</taxon>
    </lineage>
</organism>
<accession>X0Z3E1</accession>
<protein>
    <recommendedName>
        <fullName evidence="3">Glycosyl hydrolase family 88</fullName>
    </recommendedName>
</protein>
<dbReference type="SUPFAM" id="SSF48208">
    <property type="entry name" value="Six-hairpin glycosidases"/>
    <property type="match status" value="1"/>
</dbReference>
<dbReference type="PANTHER" id="PTHR33886:SF8">
    <property type="entry name" value="UNSATURATED RHAMNOGALACTURONAN HYDROLASE (EUROFUNG)"/>
    <property type="match status" value="1"/>
</dbReference>
<comment type="caution">
    <text evidence="2">The sequence shown here is derived from an EMBL/GenBank/DDBJ whole genome shotgun (WGS) entry which is preliminary data.</text>
</comment>
<dbReference type="PANTHER" id="PTHR33886">
    <property type="entry name" value="UNSATURATED RHAMNOGALACTURONAN HYDROLASE (EUROFUNG)"/>
    <property type="match status" value="1"/>
</dbReference>
<dbReference type="Pfam" id="PF07470">
    <property type="entry name" value="Glyco_hydro_88"/>
    <property type="match status" value="1"/>
</dbReference>
<dbReference type="EMBL" id="BART01005898">
    <property type="protein sequence ID" value="GAG54948.1"/>
    <property type="molecule type" value="Genomic_DNA"/>
</dbReference>
<dbReference type="AlphaFoldDB" id="X0Z3E1"/>
<dbReference type="InterPro" id="IPR012341">
    <property type="entry name" value="6hp_glycosidase-like_sf"/>
</dbReference>
<dbReference type="GO" id="GO:0016787">
    <property type="term" value="F:hydrolase activity"/>
    <property type="evidence" value="ECO:0007669"/>
    <property type="project" value="UniProtKB-KW"/>
</dbReference>